<name>A0A8J6LHF5_TENMO</name>
<accession>A0A8J6LHF5</accession>
<feature type="compositionally biased region" description="Basic and acidic residues" evidence="1">
    <location>
        <begin position="461"/>
        <end position="470"/>
    </location>
</feature>
<protein>
    <submittedName>
        <fullName evidence="2">Uncharacterized protein</fullName>
    </submittedName>
</protein>
<dbReference type="EMBL" id="JABDTM020015385">
    <property type="protein sequence ID" value="KAH0819157.1"/>
    <property type="molecule type" value="Genomic_DNA"/>
</dbReference>
<reference evidence="2" key="1">
    <citation type="journal article" date="2020" name="J Insects Food Feed">
        <title>The yellow mealworm (Tenebrio molitor) genome: a resource for the emerging insects as food and feed industry.</title>
        <authorList>
            <person name="Eriksson T."/>
            <person name="Andere A."/>
            <person name="Kelstrup H."/>
            <person name="Emery V."/>
            <person name="Picard C."/>
        </authorList>
    </citation>
    <scope>NUCLEOTIDE SEQUENCE</scope>
    <source>
        <strain evidence="2">Stoneville</strain>
        <tissue evidence="2">Whole head</tissue>
    </source>
</reference>
<dbReference type="AlphaFoldDB" id="A0A8J6LHF5"/>
<comment type="caution">
    <text evidence="2">The sequence shown here is derived from an EMBL/GenBank/DDBJ whole genome shotgun (WGS) entry which is preliminary data.</text>
</comment>
<proteinExistence type="predicted"/>
<dbReference type="Proteomes" id="UP000719412">
    <property type="component" value="Unassembled WGS sequence"/>
</dbReference>
<evidence type="ECO:0000313" key="2">
    <source>
        <dbReference type="EMBL" id="KAH0819157.1"/>
    </source>
</evidence>
<evidence type="ECO:0000256" key="1">
    <source>
        <dbReference type="SAM" id="MobiDB-lite"/>
    </source>
</evidence>
<sequence>MNLSRLAVGFLGAVEIAEEHVLSVMKLSAGSPMAFWHHVFCWIVGRQQTVSGELASIQISRPILFQHSRRDEPPTRIGRLSGSCGIFLIVEHHLQRNELHLELCDRSSGIGMIADDDAMLNHVSCWIVGRQLTVSGELVSIYRGRCLDRWLDRRLKLVGQSCGSIPDVMNHRLGLVGSQNEVFCLIVGRQLTVSGELASIYRGRCPDRWLDRRLKLVGQSCASIPEVMSHRLAIGRLAELRLLLASRPATDRQRRTVDNLSDCLRGRDRDAFFPNLTASHQLMECERFSTDLKNGFGEADNPASKRFIGGPSHYEPVAAVRCCLLVISPLYCPELIYTYLPIRTGAHSNCGPSPVRWNRRHDRGSRLVQVRGYDRSGCAGEPVEEDRFGWEVVLEEFQPKPDNFTTLLGRRHPPGPLRRAGPHTGLSLAEEPESRSNSYLARKCRGEEGPRGLSEDTDGVIDQRRKKDSEDLPPARSPKDSFLDFKPQARCKESLV</sequence>
<feature type="compositionally biased region" description="Basic and acidic residues" evidence="1">
    <location>
        <begin position="444"/>
        <end position="454"/>
    </location>
</feature>
<feature type="region of interest" description="Disordered" evidence="1">
    <location>
        <begin position="403"/>
        <end position="496"/>
    </location>
</feature>
<reference evidence="2" key="2">
    <citation type="submission" date="2021-08" db="EMBL/GenBank/DDBJ databases">
        <authorList>
            <person name="Eriksson T."/>
        </authorList>
    </citation>
    <scope>NUCLEOTIDE SEQUENCE</scope>
    <source>
        <strain evidence="2">Stoneville</strain>
        <tissue evidence="2">Whole head</tissue>
    </source>
</reference>
<organism evidence="2 3">
    <name type="scientific">Tenebrio molitor</name>
    <name type="common">Yellow mealworm beetle</name>
    <dbReference type="NCBI Taxonomy" id="7067"/>
    <lineage>
        <taxon>Eukaryota</taxon>
        <taxon>Metazoa</taxon>
        <taxon>Ecdysozoa</taxon>
        <taxon>Arthropoda</taxon>
        <taxon>Hexapoda</taxon>
        <taxon>Insecta</taxon>
        <taxon>Pterygota</taxon>
        <taxon>Neoptera</taxon>
        <taxon>Endopterygota</taxon>
        <taxon>Coleoptera</taxon>
        <taxon>Polyphaga</taxon>
        <taxon>Cucujiformia</taxon>
        <taxon>Tenebrionidae</taxon>
        <taxon>Tenebrio</taxon>
    </lineage>
</organism>
<keyword evidence="3" id="KW-1185">Reference proteome</keyword>
<gene>
    <name evidence="2" type="ORF">GEV33_003633</name>
</gene>
<evidence type="ECO:0000313" key="3">
    <source>
        <dbReference type="Proteomes" id="UP000719412"/>
    </source>
</evidence>